<dbReference type="RefSeq" id="WP_105359526.1">
    <property type="nucleotide sequence ID" value="NZ_PUIA01000094.1"/>
</dbReference>
<protein>
    <submittedName>
        <fullName evidence="1">Uncharacterized protein</fullName>
    </submittedName>
</protein>
<name>A0A2S8EYK4_9BACT</name>
<organism evidence="1 2">
    <name type="scientific">Blastopirellula marina</name>
    <dbReference type="NCBI Taxonomy" id="124"/>
    <lineage>
        <taxon>Bacteria</taxon>
        <taxon>Pseudomonadati</taxon>
        <taxon>Planctomycetota</taxon>
        <taxon>Planctomycetia</taxon>
        <taxon>Pirellulales</taxon>
        <taxon>Pirellulaceae</taxon>
        <taxon>Blastopirellula</taxon>
    </lineage>
</organism>
<evidence type="ECO:0000313" key="1">
    <source>
        <dbReference type="EMBL" id="PQO24983.1"/>
    </source>
</evidence>
<dbReference type="EMBL" id="PUIA01000094">
    <property type="protein sequence ID" value="PQO24983.1"/>
    <property type="molecule type" value="Genomic_DNA"/>
</dbReference>
<accession>A0A2S8EYK4</accession>
<proteinExistence type="predicted"/>
<gene>
    <name evidence="1" type="ORF">C5Y96_26105</name>
</gene>
<dbReference type="AlphaFoldDB" id="A0A2S8EYK4"/>
<comment type="caution">
    <text evidence="1">The sequence shown here is derived from an EMBL/GenBank/DDBJ whole genome shotgun (WGS) entry which is preliminary data.</text>
</comment>
<evidence type="ECO:0000313" key="2">
    <source>
        <dbReference type="Proteomes" id="UP000240009"/>
    </source>
</evidence>
<dbReference type="OrthoDB" id="261494at2"/>
<sequence>MARPFFKVVDDLPSMGLTASLLGALDWVTPGEYTNITSFEGMVKDVTKSTDEKFIQQVGERAIYLFNDSSQGYQRTLWLYQTIDSTQGVAGFASFLSKMAENFSFLSFLNNVTPKADTTQAVDLGLKLVAEIVAFCSLNGLPGDSIGDFVESLADYRHEALMRMTALVCVDGVLPLGPDFVSKAMGMLDSSGVSELAGNERFQRVAGMIPGDSTKEQLGFMQEGLGSIKDWAGDFVAKHSITVEKVAGSLKGVSDRWEGSMDWMASVIDMTTDYYEHTGVQTVARQLISRAAAEV</sequence>
<reference evidence="1 2" key="1">
    <citation type="submission" date="2018-02" db="EMBL/GenBank/DDBJ databases">
        <title>Comparative genomes isolates from brazilian mangrove.</title>
        <authorList>
            <person name="Araujo J.E."/>
            <person name="Taketani R.G."/>
            <person name="Silva M.C.P."/>
            <person name="Loureco M.V."/>
            <person name="Andreote F.D."/>
        </authorList>
    </citation>
    <scope>NUCLEOTIDE SEQUENCE [LARGE SCALE GENOMIC DNA]</scope>
    <source>
        <strain evidence="1 2">HEX-2 MGV</strain>
    </source>
</reference>
<dbReference type="Proteomes" id="UP000240009">
    <property type="component" value="Unassembled WGS sequence"/>
</dbReference>